<accession>A0A1X2HL92</accession>
<dbReference type="OrthoDB" id="49395at2759"/>
<keyword evidence="1" id="KW-0175">Coiled coil</keyword>
<evidence type="ECO:0008006" key="5">
    <source>
        <dbReference type="Google" id="ProtNLM"/>
    </source>
</evidence>
<keyword evidence="4" id="KW-1185">Reference proteome</keyword>
<dbReference type="InParanoid" id="A0A1X2HL92"/>
<feature type="coiled-coil region" evidence="1">
    <location>
        <begin position="360"/>
        <end position="394"/>
    </location>
</feature>
<evidence type="ECO:0000313" key="4">
    <source>
        <dbReference type="Proteomes" id="UP000242180"/>
    </source>
</evidence>
<dbReference type="AlphaFoldDB" id="A0A1X2HL92"/>
<dbReference type="STRING" id="13706.A0A1X2HL92"/>
<feature type="compositionally biased region" description="Acidic residues" evidence="2">
    <location>
        <begin position="84"/>
        <end position="101"/>
    </location>
</feature>
<proteinExistence type="predicted"/>
<reference evidence="3 4" key="1">
    <citation type="submission" date="2016-07" db="EMBL/GenBank/DDBJ databases">
        <title>Pervasive Adenine N6-methylation of Active Genes in Fungi.</title>
        <authorList>
            <consortium name="DOE Joint Genome Institute"/>
            <person name="Mondo S.J."/>
            <person name="Dannebaum R.O."/>
            <person name="Kuo R.C."/>
            <person name="Labutti K."/>
            <person name="Haridas S."/>
            <person name="Kuo A."/>
            <person name="Salamov A."/>
            <person name="Ahrendt S.R."/>
            <person name="Lipzen A."/>
            <person name="Sullivan W."/>
            <person name="Andreopoulos W.B."/>
            <person name="Clum A."/>
            <person name="Lindquist E."/>
            <person name="Daum C."/>
            <person name="Ramamoorthy G.K."/>
            <person name="Gryganskyi A."/>
            <person name="Culley D."/>
            <person name="Magnuson J.K."/>
            <person name="James T.Y."/>
            <person name="O'Malley M.A."/>
            <person name="Stajich J.E."/>
            <person name="Spatafora J.W."/>
            <person name="Visel A."/>
            <person name="Grigoriev I.V."/>
        </authorList>
    </citation>
    <scope>NUCLEOTIDE SEQUENCE [LARGE SCALE GENOMIC DNA]</scope>
    <source>
        <strain evidence="3 4">NRRL 2496</strain>
    </source>
</reference>
<organism evidence="3 4">
    <name type="scientific">Syncephalastrum racemosum</name>
    <name type="common">Filamentous fungus</name>
    <dbReference type="NCBI Taxonomy" id="13706"/>
    <lineage>
        <taxon>Eukaryota</taxon>
        <taxon>Fungi</taxon>
        <taxon>Fungi incertae sedis</taxon>
        <taxon>Mucoromycota</taxon>
        <taxon>Mucoromycotina</taxon>
        <taxon>Mucoromycetes</taxon>
        <taxon>Mucorales</taxon>
        <taxon>Syncephalastraceae</taxon>
        <taxon>Syncephalastrum</taxon>
    </lineage>
</organism>
<name>A0A1X2HL92_SYNRA</name>
<feature type="coiled-coil region" evidence="1">
    <location>
        <begin position="109"/>
        <end position="172"/>
    </location>
</feature>
<feature type="coiled-coil region" evidence="1">
    <location>
        <begin position="22"/>
        <end position="63"/>
    </location>
</feature>
<evidence type="ECO:0000256" key="1">
    <source>
        <dbReference type="SAM" id="Coils"/>
    </source>
</evidence>
<dbReference type="Proteomes" id="UP000242180">
    <property type="component" value="Unassembled WGS sequence"/>
</dbReference>
<gene>
    <name evidence="3" type="ORF">BCR43DRAFT_129189</name>
</gene>
<protein>
    <recommendedName>
        <fullName evidence="5">Hook C-terminal domain-containing protein</fullName>
    </recommendedName>
</protein>
<feature type="coiled-coil region" evidence="1">
    <location>
        <begin position="198"/>
        <end position="265"/>
    </location>
</feature>
<sequence>MEEQNNQLIDRNMHIEEEYRKILAFKTLMDSYKEQIASLETQNNELMREKNKIEIQVLEENLQEVQFGGSVEAAITQRKSSGQMDDDMEIDDEPLDGDTLEESLKESNVTELKMSKRRLERQLKTLREENASGNPQRAVVLQHLLDDANRMKAQYEKSYLEASQERDILQSDMARIREGIPDALLAENEHLMPLRVRILDLEKESKKFQDEVKKLEAEMAKGKFAFGDNDLGEFHQKYKEMEERSQRLEEQNKSHLQDINKLLLEKDMLQSQTIEQKDMLLEKERLYSDMKSSLAAFEAKDDEPVKQQNVQLQQQVIHLQEQNREYLNKIKKAKEFIKQQDKMIKETKLGENTGNYDEAVASLKSELLLKDEENEKLKKQIHEIRLQARREQQVIISAWYDVARKTHKELSHSKVAYPNSWLGQQRRTLDNQLKRR</sequence>
<evidence type="ECO:0000256" key="2">
    <source>
        <dbReference type="SAM" id="MobiDB-lite"/>
    </source>
</evidence>
<evidence type="ECO:0000313" key="3">
    <source>
        <dbReference type="EMBL" id="ORY99987.1"/>
    </source>
</evidence>
<comment type="caution">
    <text evidence="3">The sequence shown here is derived from an EMBL/GenBank/DDBJ whole genome shotgun (WGS) entry which is preliminary data.</text>
</comment>
<dbReference type="EMBL" id="MCGN01000002">
    <property type="protein sequence ID" value="ORY99987.1"/>
    <property type="molecule type" value="Genomic_DNA"/>
</dbReference>
<dbReference type="OMA" id="QVIISAW"/>
<feature type="region of interest" description="Disordered" evidence="2">
    <location>
        <begin position="78"/>
        <end position="109"/>
    </location>
</feature>